<dbReference type="AlphaFoldDB" id="A0A1W1WKS7"/>
<organism evidence="1 2">
    <name type="scientific">Sulfobacillus thermosulfidooxidans (strain DSM 9293 / VKM B-1269 / AT-1)</name>
    <dbReference type="NCBI Taxonomy" id="929705"/>
    <lineage>
        <taxon>Bacteria</taxon>
        <taxon>Bacillati</taxon>
        <taxon>Bacillota</taxon>
        <taxon>Clostridia</taxon>
        <taxon>Eubacteriales</taxon>
        <taxon>Clostridiales Family XVII. Incertae Sedis</taxon>
        <taxon>Sulfobacillus</taxon>
    </lineage>
</organism>
<proteinExistence type="predicted"/>
<protein>
    <submittedName>
        <fullName evidence="1">Uncharacterized protein</fullName>
    </submittedName>
</protein>
<evidence type="ECO:0000313" key="1">
    <source>
        <dbReference type="EMBL" id="SMC06924.1"/>
    </source>
</evidence>
<sequence>MWRYSSFSQGGIAMKKTVRGLTHLAIDYSEVPDLSQVSMAISARFIPQHDGHDAQRLQDVLAKLRHKAQ</sequence>
<accession>A0A1W1WKS7</accession>
<dbReference type="Proteomes" id="UP000192660">
    <property type="component" value="Unassembled WGS sequence"/>
</dbReference>
<reference evidence="2" key="1">
    <citation type="submission" date="2017-04" db="EMBL/GenBank/DDBJ databases">
        <authorList>
            <person name="Varghese N."/>
            <person name="Submissions S."/>
        </authorList>
    </citation>
    <scope>NUCLEOTIDE SEQUENCE [LARGE SCALE GENOMIC DNA]</scope>
    <source>
        <strain evidence="2">DSM 9293</strain>
    </source>
</reference>
<dbReference type="EMBL" id="FWWY01000001">
    <property type="protein sequence ID" value="SMC06924.1"/>
    <property type="molecule type" value="Genomic_DNA"/>
</dbReference>
<evidence type="ECO:0000313" key="2">
    <source>
        <dbReference type="Proteomes" id="UP000192660"/>
    </source>
</evidence>
<keyword evidence="2" id="KW-1185">Reference proteome</keyword>
<name>A0A1W1WKS7_SULTA</name>
<gene>
    <name evidence="1" type="ORF">SAMN00768000_3105</name>
</gene>